<organism evidence="1">
    <name type="scientific">viral metagenome</name>
    <dbReference type="NCBI Taxonomy" id="1070528"/>
    <lineage>
        <taxon>unclassified sequences</taxon>
        <taxon>metagenomes</taxon>
        <taxon>organismal metagenomes</taxon>
    </lineage>
</organism>
<dbReference type="EMBL" id="MN740695">
    <property type="protein sequence ID" value="QHU08142.1"/>
    <property type="molecule type" value="Genomic_DNA"/>
</dbReference>
<dbReference type="AlphaFoldDB" id="A0A6C0JQV5"/>
<protein>
    <submittedName>
        <fullName evidence="1">Uncharacterized protein</fullName>
    </submittedName>
</protein>
<proteinExistence type="predicted"/>
<sequence length="281" mass="31898">MENNLLASVNSHLPQINDKKQNWAVGDIMVVAYKTNMGIVEPQADDYFYNVLDMFGMELDSPFARMTEEERDSLANKHETMTPCYRDTVDNAIEWVDRYGGTPNVVGKYVMTFEEFKAKTGRSACKNIPDFASFVALLRSNNNHKGFFEALQPPPGLAGSTIGGEDDEAPWCVDDDTPPVEEDIPSYENEEEEFYGSSFEPERTNGPSDAFFETYVEKEQPTISFREEPLPKSSLGLPPTTKKMVSWALEMDESDQERFTRRCQIAAKKALETEARRMMMV</sequence>
<name>A0A6C0JQV5_9ZZZZ</name>
<accession>A0A6C0JQV5</accession>
<reference evidence="1" key="1">
    <citation type="journal article" date="2020" name="Nature">
        <title>Giant virus diversity and host interactions through global metagenomics.</title>
        <authorList>
            <person name="Schulz F."/>
            <person name="Roux S."/>
            <person name="Paez-Espino D."/>
            <person name="Jungbluth S."/>
            <person name="Walsh D.A."/>
            <person name="Denef V.J."/>
            <person name="McMahon K.D."/>
            <person name="Konstantinidis K.T."/>
            <person name="Eloe-Fadrosh E.A."/>
            <person name="Kyrpides N.C."/>
            <person name="Woyke T."/>
        </authorList>
    </citation>
    <scope>NUCLEOTIDE SEQUENCE</scope>
    <source>
        <strain evidence="1">GVMAG-S-1062768-28</strain>
    </source>
</reference>
<evidence type="ECO:0000313" key="1">
    <source>
        <dbReference type="EMBL" id="QHU08142.1"/>
    </source>
</evidence>